<organism evidence="2">
    <name type="scientific">Lygus hesperus</name>
    <name type="common">Western plant bug</name>
    <dbReference type="NCBI Taxonomy" id="30085"/>
    <lineage>
        <taxon>Eukaryota</taxon>
        <taxon>Metazoa</taxon>
        <taxon>Ecdysozoa</taxon>
        <taxon>Arthropoda</taxon>
        <taxon>Hexapoda</taxon>
        <taxon>Insecta</taxon>
        <taxon>Pterygota</taxon>
        <taxon>Neoptera</taxon>
        <taxon>Paraneoptera</taxon>
        <taxon>Hemiptera</taxon>
        <taxon>Heteroptera</taxon>
        <taxon>Panheteroptera</taxon>
        <taxon>Cimicomorpha</taxon>
        <taxon>Miridae</taxon>
        <taxon>Mirini</taxon>
        <taxon>Lygus</taxon>
    </lineage>
</organism>
<sequence>MSSRGEAPFSKNRIDRFQQMSKQEQLIEEKKRQILNRLQNSRRTQAEESAKAERESKKANERLQSAEIAESKPATSNIFRMMEVSWISSRHLLDKINRNLSRFRGPENGLAHLTGPPITCLQV</sequence>
<protein>
    <submittedName>
        <fullName evidence="2">Coiled-coil domain-containing protein 79</fullName>
    </submittedName>
</protein>
<accession>A0A0A9X635</accession>
<feature type="compositionally biased region" description="Basic and acidic residues" evidence="1">
    <location>
        <begin position="44"/>
        <end position="61"/>
    </location>
</feature>
<reference evidence="2" key="1">
    <citation type="journal article" date="2014" name="PLoS ONE">
        <title>Transcriptome-Based Identification of ABC Transporters in the Western Tarnished Plant Bug Lygus hesperus.</title>
        <authorList>
            <person name="Hull J.J."/>
            <person name="Chaney K."/>
            <person name="Geib S.M."/>
            <person name="Fabrick J.A."/>
            <person name="Brent C.S."/>
            <person name="Walsh D."/>
            <person name="Lavine L.C."/>
        </authorList>
    </citation>
    <scope>NUCLEOTIDE SEQUENCE</scope>
</reference>
<reference evidence="2" key="2">
    <citation type="submission" date="2014-07" db="EMBL/GenBank/DDBJ databases">
        <authorList>
            <person name="Hull J."/>
        </authorList>
    </citation>
    <scope>NUCLEOTIDE SEQUENCE</scope>
</reference>
<dbReference type="EMBL" id="GBRD01002847">
    <property type="protein sequence ID" value="JAG62974.1"/>
    <property type="molecule type" value="Transcribed_RNA"/>
</dbReference>
<proteinExistence type="predicted"/>
<evidence type="ECO:0000313" key="2">
    <source>
        <dbReference type="EMBL" id="JAG16167.1"/>
    </source>
</evidence>
<dbReference type="AlphaFoldDB" id="A0A0A9X635"/>
<name>A0A0A9X635_LYGHE</name>
<dbReference type="EMBL" id="GBHO01027437">
    <property type="protein sequence ID" value="JAG16167.1"/>
    <property type="molecule type" value="Transcribed_RNA"/>
</dbReference>
<reference evidence="3" key="3">
    <citation type="submission" date="2014-09" db="EMBL/GenBank/DDBJ databases">
        <authorList>
            <person name="Magalhaes I.L.F."/>
            <person name="Oliveira U."/>
            <person name="Santos F.R."/>
            <person name="Vidigal T.H.D.A."/>
            <person name="Brescovit A.D."/>
            <person name="Santos A.J."/>
        </authorList>
    </citation>
    <scope>NUCLEOTIDE SEQUENCE</scope>
</reference>
<evidence type="ECO:0000313" key="3">
    <source>
        <dbReference type="EMBL" id="JAG62974.1"/>
    </source>
</evidence>
<gene>
    <name evidence="2" type="primary">CCDC79_1</name>
    <name evidence="2" type="ORF">CM83_25368</name>
</gene>
<feature type="region of interest" description="Disordered" evidence="1">
    <location>
        <begin position="1"/>
        <end position="69"/>
    </location>
</feature>
<evidence type="ECO:0000256" key="1">
    <source>
        <dbReference type="SAM" id="MobiDB-lite"/>
    </source>
</evidence>